<evidence type="ECO:0000313" key="2">
    <source>
        <dbReference type="Proteomes" id="UP000326757"/>
    </source>
</evidence>
<organism evidence="1 2">
    <name type="scientific">Monilinia laxa</name>
    <name type="common">Brown rot fungus</name>
    <name type="synonym">Sclerotinia laxa</name>
    <dbReference type="NCBI Taxonomy" id="61186"/>
    <lineage>
        <taxon>Eukaryota</taxon>
        <taxon>Fungi</taxon>
        <taxon>Dikarya</taxon>
        <taxon>Ascomycota</taxon>
        <taxon>Pezizomycotina</taxon>
        <taxon>Leotiomycetes</taxon>
        <taxon>Helotiales</taxon>
        <taxon>Sclerotiniaceae</taxon>
        <taxon>Monilinia</taxon>
    </lineage>
</organism>
<dbReference type="Proteomes" id="UP000326757">
    <property type="component" value="Unassembled WGS sequence"/>
</dbReference>
<accession>A0A5N6KG46</accession>
<sequence>MLVLLILPFRSNTFLEKMVIRFEGELRSWCNIVLQRIILDNAKAKADTQRLSILYTYIDTPELLNRVKSDNFLQEIIPVVALHESMSVQSLRMGGG</sequence>
<evidence type="ECO:0000313" key="1">
    <source>
        <dbReference type="EMBL" id="KAB8302750.1"/>
    </source>
</evidence>
<dbReference type="EMBL" id="VIGI01000003">
    <property type="protein sequence ID" value="KAB8302750.1"/>
    <property type="molecule type" value="Genomic_DNA"/>
</dbReference>
<name>A0A5N6KG46_MONLA</name>
<proteinExistence type="predicted"/>
<dbReference type="AlphaFoldDB" id="A0A5N6KG46"/>
<protein>
    <submittedName>
        <fullName evidence="1">Uncharacterized protein</fullName>
    </submittedName>
</protein>
<keyword evidence="2" id="KW-1185">Reference proteome</keyword>
<gene>
    <name evidence="1" type="ORF">EYC80_006101</name>
</gene>
<comment type="caution">
    <text evidence="1">The sequence shown here is derived from an EMBL/GenBank/DDBJ whole genome shotgun (WGS) entry which is preliminary data.</text>
</comment>
<reference evidence="1 2" key="1">
    <citation type="submission" date="2019-06" db="EMBL/GenBank/DDBJ databases">
        <title>Genome Sequence of the Brown Rot Fungal Pathogen Monilinia laxa.</title>
        <authorList>
            <person name="De Miccolis Angelini R.M."/>
            <person name="Landi L."/>
            <person name="Abate D."/>
            <person name="Pollastro S."/>
            <person name="Romanazzi G."/>
            <person name="Faretra F."/>
        </authorList>
    </citation>
    <scope>NUCLEOTIDE SEQUENCE [LARGE SCALE GENOMIC DNA]</scope>
    <source>
        <strain evidence="1 2">Mlax316</strain>
    </source>
</reference>